<proteinExistence type="predicted"/>
<dbReference type="Pfam" id="PF13481">
    <property type="entry name" value="AAA_25"/>
    <property type="match status" value="1"/>
</dbReference>
<dbReference type="GO" id="GO:0004386">
    <property type="term" value="F:helicase activity"/>
    <property type="evidence" value="ECO:0007669"/>
    <property type="project" value="UniProtKB-KW"/>
</dbReference>
<organism evidence="1 2">
    <name type="scientific">Candidatus Faecalibacterium gallistercoris</name>
    <dbReference type="NCBI Taxonomy" id="2838579"/>
    <lineage>
        <taxon>Bacteria</taxon>
        <taxon>Bacillati</taxon>
        <taxon>Bacillota</taxon>
        <taxon>Clostridia</taxon>
        <taxon>Eubacteriales</taxon>
        <taxon>Oscillospiraceae</taxon>
        <taxon>Faecalibacterium</taxon>
    </lineage>
</organism>
<reference evidence="1" key="2">
    <citation type="submission" date="2021-04" db="EMBL/GenBank/DDBJ databases">
        <authorList>
            <person name="Gilroy R."/>
        </authorList>
    </citation>
    <scope>NUCLEOTIDE SEQUENCE</scope>
    <source>
        <strain evidence="1">ChiBcec16-3735</strain>
    </source>
</reference>
<sequence>MTTNDYFDQEMRVMTPDKVLQPRAFALCWDTADQAERRRRDQKLYHLAVDARGAGGFGVELEAFKAAWTACRAAYQAGPTAFLEQNLETGSWFSAAALMAQPLPELHYVVEGFLPQGLALLASPPKYGKSWLAMQLCLAVSQGQPFLGMPTRQATCLYLALEDGRQRLQKRLARLGGQGSRTLYFETRAITLAEGLLAYLESFQARHPDCRLVVVDTLQKVRGEAGPSSSAYAADYADLGALKAYADRQGVCLLVIHHLRKMTDDADPFNRIAGSNGIFGAADAALVLTRAKREDAQTTLDLTGRDVEDKRLVLRFDKAACLWRSLGTPAEVEQAALASGYDADPLVQTVLRQVDAGGGKWQTNAKGF</sequence>
<dbReference type="Gene3D" id="3.40.50.300">
    <property type="entry name" value="P-loop containing nucleotide triphosphate hydrolases"/>
    <property type="match status" value="1"/>
</dbReference>
<evidence type="ECO:0000313" key="1">
    <source>
        <dbReference type="EMBL" id="HIZ57470.1"/>
    </source>
</evidence>
<reference evidence="1" key="1">
    <citation type="journal article" date="2021" name="PeerJ">
        <title>Extensive microbial diversity within the chicken gut microbiome revealed by metagenomics and culture.</title>
        <authorList>
            <person name="Gilroy R."/>
            <person name="Ravi A."/>
            <person name="Getino M."/>
            <person name="Pursley I."/>
            <person name="Horton D.L."/>
            <person name="Alikhan N.F."/>
            <person name="Baker D."/>
            <person name="Gharbi K."/>
            <person name="Hall N."/>
            <person name="Watson M."/>
            <person name="Adriaenssens E.M."/>
            <person name="Foster-Nyarko E."/>
            <person name="Jarju S."/>
            <person name="Secka A."/>
            <person name="Antonio M."/>
            <person name="Oren A."/>
            <person name="Chaudhuri R.R."/>
            <person name="La Ragione R."/>
            <person name="Hildebrand F."/>
            <person name="Pallen M.J."/>
        </authorList>
    </citation>
    <scope>NUCLEOTIDE SEQUENCE</scope>
    <source>
        <strain evidence="1">ChiBcec16-3735</strain>
    </source>
</reference>
<dbReference type="AlphaFoldDB" id="A0A9D2FEB5"/>
<dbReference type="EMBL" id="DXBJ01000018">
    <property type="protein sequence ID" value="HIZ57470.1"/>
    <property type="molecule type" value="Genomic_DNA"/>
</dbReference>
<dbReference type="InterPro" id="IPR027417">
    <property type="entry name" value="P-loop_NTPase"/>
</dbReference>
<protein>
    <submittedName>
        <fullName evidence="1">Helicase RepA family protein</fullName>
    </submittedName>
</protein>
<name>A0A9D2FEB5_9FIRM</name>
<dbReference type="Proteomes" id="UP000824065">
    <property type="component" value="Unassembled WGS sequence"/>
</dbReference>
<keyword evidence="1" id="KW-0347">Helicase</keyword>
<keyword evidence="1" id="KW-0547">Nucleotide-binding</keyword>
<feature type="non-terminal residue" evidence="1">
    <location>
        <position position="368"/>
    </location>
</feature>
<evidence type="ECO:0000313" key="2">
    <source>
        <dbReference type="Proteomes" id="UP000824065"/>
    </source>
</evidence>
<accession>A0A9D2FEB5</accession>
<gene>
    <name evidence="1" type="ORF">H9725_02630</name>
</gene>
<dbReference type="SUPFAM" id="SSF52540">
    <property type="entry name" value="P-loop containing nucleoside triphosphate hydrolases"/>
    <property type="match status" value="1"/>
</dbReference>
<keyword evidence="1" id="KW-0378">Hydrolase</keyword>
<comment type="caution">
    <text evidence="1">The sequence shown here is derived from an EMBL/GenBank/DDBJ whole genome shotgun (WGS) entry which is preliminary data.</text>
</comment>
<keyword evidence="1" id="KW-0067">ATP-binding</keyword>